<dbReference type="Proteomes" id="UP000001029">
    <property type="component" value="Chromosome"/>
</dbReference>
<dbReference type="EMBL" id="CP001055">
    <property type="protein sequence ID" value="ACC98023.1"/>
    <property type="molecule type" value="Genomic_DNA"/>
</dbReference>
<evidence type="ECO:0000313" key="2">
    <source>
        <dbReference type="Proteomes" id="UP000001029"/>
    </source>
</evidence>
<organism evidence="1 2">
    <name type="scientific">Elusimicrobium minutum (strain Pei191)</name>
    <dbReference type="NCBI Taxonomy" id="445932"/>
    <lineage>
        <taxon>Bacteria</taxon>
        <taxon>Pseudomonadati</taxon>
        <taxon>Elusimicrobiota</taxon>
        <taxon>Elusimicrobia</taxon>
        <taxon>Elusimicrobiales</taxon>
        <taxon>Elusimicrobiaceae</taxon>
        <taxon>Elusimicrobium</taxon>
    </lineage>
</organism>
<sequence length="93" mass="11183">MPGAAVAVCDSVKFKDVNDKYQPKTDIPIVKEYWDNQKKIIQESNKKYLKYLRLNPKLNSEEKRLKMYEIKWETELKYLPEEYKLMCCTKLSE</sequence>
<accession>B2KBK1</accession>
<dbReference type="AlphaFoldDB" id="B2KBK1"/>
<keyword evidence="2" id="KW-1185">Reference proteome</keyword>
<evidence type="ECO:0000313" key="1">
    <source>
        <dbReference type="EMBL" id="ACC98023.1"/>
    </source>
</evidence>
<dbReference type="KEGG" id="emi:Emin_0466"/>
<gene>
    <name evidence="1" type="ordered locus">Emin_0466</name>
</gene>
<dbReference type="HOGENOM" id="CLU_2395079_0_0_0"/>
<dbReference type="STRING" id="445932.Emin_0466"/>
<protein>
    <submittedName>
        <fullName evidence="1">Uncharacterized protein</fullName>
    </submittedName>
</protein>
<dbReference type="RefSeq" id="WP_012414638.1">
    <property type="nucleotide sequence ID" value="NC_010644.1"/>
</dbReference>
<name>B2KBK1_ELUMP</name>
<reference evidence="1 2" key="1">
    <citation type="journal article" date="2009" name="Appl. Environ. Microbiol.">
        <title>Genomic analysis of 'Elusimicrobium minutum,' the first cultivated representative of the phylum 'Elusimicrobia' (formerly termite group 1).</title>
        <authorList>
            <person name="Herlemann D.P.R."/>
            <person name="Geissinger O."/>
            <person name="Ikeda-Ohtsubo W."/>
            <person name="Kunin V."/>
            <person name="Sun H."/>
            <person name="Lapidus A."/>
            <person name="Hugenholtz P."/>
            <person name="Brune A."/>
        </authorList>
    </citation>
    <scope>NUCLEOTIDE SEQUENCE [LARGE SCALE GENOMIC DNA]</scope>
    <source>
        <strain evidence="1 2">Pei191</strain>
    </source>
</reference>
<proteinExistence type="predicted"/>